<dbReference type="Pfam" id="PF13847">
    <property type="entry name" value="Methyltransf_31"/>
    <property type="match status" value="1"/>
</dbReference>
<evidence type="ECO:0000259" key="1">
    <source>
        <dbReference type="Pfam" id="PF13847"/>
    </source>
</evidence>
<sequence>MMIKDLKAHYQLLYAQSGDSPAAVQYPTHDSQVVRFSILSHGIDKTCNIIDLGCGLADMLPYLRQNGFTGKYLGCDFVPEFIELAKGKYGEDLNAKFMEFNILQDEIPTGYDYVLISGIFNNKIKNNQEFIELALKESMAKVNIGVVFNALSDYVQYQDETLFYISPLSLFDYCKRNITPYVTLKHDYLTKPGGFPYEFTMSLRHKEAS</sequence>
<dbReference type="InterPro" id="IPR025714">
    <property type="entry name" value="Methyltranfer_dom"/>
</dbReference>
<dbReference type="HOGENOM" id="CLU_099766_1_1_6"/>
<proteinExistence type="predicted"/>
<evidence type="ECO:0000313" key="2">
    <source>
        <dbReference type="EMBL" id="ABE54578.1"/>
    </source>
</evidence>
<reference evidence="2 3" key="1">
    <citation type="submission" date="2006-03" db="EMBL/GenBank/DDBJ databases">
        <title>Complete sequence of Shewanella denitrificans OS217.</title>
        <authorList>
            <consortium name="US DOE Joint Genome Institute"/>
            <person name="Copeland A."/>
            <person name="Lucas S."/>
            <person name="Lapidus A."/>
            <person name="Barry K."/>
            <person name="Detter J.C."/>
            <person name="Glavina del Rio T."/>
            <person name="Hammon N."/>
            <person name="Israni S."/>
            <person name="Dalin E."/>
            <person name="Tice H."/>
            <person name="Pitluck S."/>
            <person name="Brettin T."/>
            <person name="Bruce D."/>
            <person name="Han C."/>
            <person name="Tapia R."/>
            <person name="Gilna P."/>
            <person name="Kiss H."/>
            <person name="Schmutz J."/>
            <person name="Larimer F."/>
            <person name="Land M."/>
            <person name="Hauser L."/>
            <person name="Kyrpides N."/>
            <person name="Lykidis A."/>
            <person name="Richardson P."/>
        </authorList>
    </citation>
    <scope>NUCLEOTIDE SEQUENCE [LARGE SCALE GENOMIC DNA]</scope>
    <source>
        <strain evidence="3">OS217 / ATCC BAA-1090 / DSM 15013</strain>
    </source>
</reference>
<keyword evidence="2" id="KW-0808">Transferase</keyword>
<dbReference type="GO" id="GO:0008168">
    <property type="term" value="F:methyltransferase activity"/>
    <property type="evidence" value="ECO:0007669"/>
    <property type="project" value="UniProtKB-KW"/>
</dbReference>
<dbReference type="EMBL" id="CP000302">
    <property type="protein sequence ID" value="ABE54578.1"/>
    <property type="molecule type" value="Genomic_DNA"/>
</dbReference>
<dbReference type="SUPFAM" id="SSF53335">
    <property type="entry name" value="S-adenosyl-L-methionine-dependent methyltransferases"/>
    <property type="match status" value="1"/>
</dbReference>
<dbReference type="RefSeq" id="WP_011495737.1">
    <property type="nucleotide sequence ID" value="NC_007954.1"/>
</dbReference>
<dbReference type="eggNOG" id="COG2890">
    <property type="taxonomic scope" value="Bacteria"/>
</dbReference>
<protein>
    <submittedName>
        <fullName evidence="2">Methyltransferase type 12</fullName>
    </submittedName>
</protein>
<dbReference type="GO" id="GO:0032259">
    <property type="term" value="P:methylation"/>
    <property type="evidence" value="ECO:0007669"/>
    <property type="project" value="UniProtKB-KW"/>
</dbReference>
<dbReference type="Gene3D" id="3.40.50.150">
    <property type="entry name" value="Vaccinia Virus protein VP39"/>
    <property type="match status" value="1"/>
</dbReference>
<keyword evidence="2" id="KW-0489">Methyltransferase</keyword>
<organism evidence="2 3">
    <name type="scientific">Shewanella denitrificans (strain OS217 / ATCC BAA-1090 / DSM 15013)</name>
    <dbReference type="NCBI Taxonomy" id="318161"/>
    <lineage>
        <taxon>Bacteria</taxon>
        <taxon>Pseudomonadati</taxon>
        <taxon>Pseudomonadota</taxon>
        <taxon>Gammaproteobacteria</taxon>
        <taxon>Alteromonadales</taxon>
        <taxon>Shewanellaceae</taxon>
        <taxon>Shewanella</taxon>
    </lineage>
</organism>
<dbReference type="InterPro" id="IPR029063">
    <property type="entry name" value="SAM-dependent_MTases_sf"/>
</dbReference>
<name>Q12PP8_SHEDO</name>
<dbReference type="Proteomes" id="UP000001982">
    <property type="component" value="Chromosome"/>
</dbReference>
<accession>Q12PP8</accession>
<dbReference type="DNASU" id="4017579"/>
<gene>
    <name evidence="2" type="ordered locus">Sden_1292</name>
</gene>
<dbReference type="AlphaFoldDB" id="Q12PP8"/>
<keyword evidence="3" id="KW-1185">Reference proteome</keyword>
<dbReference type="KEGG" id="sdn:Sden_1292"/>
<feature type="domain" description="Methyltransferase" evidence="1">
    <location>
        <begin position="43"/>
        <end position="134"/>
    </location>
</feature>
<dbReference type="STRING" id="318161.Sden_1292"/>
<evidence type="ECO:0000313" key="3">
    <source>
        <dbReference type="Proteomes" id="UP000001982"/>
    </source>
</evidence>